<dbReference type="Proteomes" id="UP000199128">
    <property type="component" value="Unassembled WGS sequence"/>
</dbReference>
<dbReference type="InterPro" id="IPR023166">
    <property type="entry name" value="BaiN-like_dom_sf"/>
</dbReference>
<dbReference type="Gene3D" id="1.10.8.260">
    <property type="entry name" value="HI0933 insert domain-like"/>
    <property type="match status" value="1"/>
</dbReference>
<feature type="region of interest" description="Disordered" evidence="1">
    <location>
        <begin position="1"/>
        <end position="23"/>
    </location>
</feature>
<dbReference type="SUPFAM" id="SSF51905">
    <property type="entry name" value="FAD/NAD(P)-binding domain"/>
    <property type="match status" value="1"/>
</dbReference>
<dbReference type="Gene3D" id="2.40.30.10">
    <property type="entry name" value="Translation factors"/>
    <property type="match status" value="1"/>
</dbReference>
<reference evidence="4" key="2">
    <citation type="submission" date="2016-10" db="EMBL/GenBank/DDBJ databases">
        <authorList>
            <person name="de Groot N.N."/>
        </authorList>
    </citation>
    <scope>NUCLEOTIDE SEQUENCE [LARGE SCALE GENOMIC DNA]</scope>
    <source>
        <strain evidence="4">KHGC19</strain>
    </source>
</reference>
<sequence length="431" mass="45500">MARVGSHAGKARSGKRPSRAQERERLLARAAEVTVDERYDVAVIGGGAAGLAAAISSAEAGAKTLVLESAPECGRSILATGNGRCNFSTVELGAERFNDPEFVGQAFGDDPLGDILNFFRDSNMRWALEDGRLYPLSRRAASVRNVLLHRAREAGATLAPARPVTSVERDGKSFSLAFEQLFDEGRKTRTRAGRVVVATGGGTAEALGPLGLEVTETRKVLCPIACEDSPLAALDGCRAQVRAQLSHGMFPCWSERGEVLFRSYGLSGIVIFNMSREVLAGDLVAIDLVPDVNASELRQMIDPLMHGDFEDGCVDGVVDPKIASVLGSLARSGWQGPSAEDPTDESASERLIGLLKGLPFRTLGTTDASSAQVTRGGLKNDQFDATTLEALRIPGLFACGETLDVDGACGGYNLSWAWKSGMVAGSAAAQA</sequence>
<evidence type="ECO:0000313" key="6">
    <source>
        <dbReference type="Proteomes" id="UP000199135"/>
    </source>
</evidence>
<dbReference type="AlphaFoldDB" id="A0A1H9PFT6"/>
<dbReference type="Proteomes" id="UP000199135">
    <property type="component" value="Unassembled WGS sequence"/>
</dbReference>
<feature type="compositionally biased region" description="Basic residues" evidence="1">
    <location>
        <begin position="9"/>
        <end position="18"/>
    </location>
</feature>
<dbReference type="NCBIfam" id="TIGR00275">
    <property type="entry name" value="aminoacetone oxidase family FAD-binding enzyme"/>
    <property type="match status" value="1"/>
</dbReference>
<evidence type="ECO:0000313" key="4">
    <source>
        <dbReference type="EMBL" id="SER46709.1"/>
    </source>
</evidence>
<evidence type="ECO:0000313" key="5">
    <source>
        <dbReference type="Proteomes" id="UP000199128"/>
    </source>
</evidence>
<gene>
    <name evidence="4" type="ORF">SAMN05216446_0904</name>
    <name evidence="3" type="ORF">SAMN05216447_11132</name>
</gene>
<dbReference type="EMBL" id="FNWT01000011">
    <property type="protein sequence ID" value="SEH66923.1"/>
    <property type="molecule type" value="Genomic_DNA"/>
</dbReference>
<accession>A0A1H9PFT6</accession>
<dbReference type="EMBL" id="FOGP01000003">
    <property type="protein sequence ID" value="SER46709.1"/>
    <property type="molecule type" value="Genomic_DNA"/>
</dbReference>
<dbReference type="PANTHER" id="PTHR42887">
    <property type="entry name" value="OS12G0638800 PROTEIN"/>
    <property type="match status" value="1"/>
</dbReference>
<dbReference type="InterPro" id="IPR057661">
    <property type="entry name" value="RsdA/BaiN/AoA(So)_Rossmann"/>
</dbReference>
<dbReference type="PRINTS" id="PR00411">
    <property type="entry name" value="PNDRDTASEI"/>
</dbReference>
<dbReference type="PRINTS" id="PR00368">
    <property type="entry name" value="FADPNR"/>
</dbReference>
<dbReference type="Gene3D" id="3.50.50.60">
    <property type="entry name" value="FAD/NAD(P)-binding domain"/>
    <property type="match status" value="1"/>
</dbReference>
<dbReference type="Pfam" id="PF03486">
    <property type="entry name" value="HI0933_like"/>
    <property type="match status" value="1"/>
</dbReference>
<dbReference type="RefSeq" id="WP_159444017.1">
    <property type="nucleotide sequence ID" value="NZ_FNWT01000011.1"/>
</dbReference>
<evidence type="ECO:0000313" key="3">
    <source>
        <dbReference type="EMBL" id="SEH66923.1"/>
    </source>
</evidence>
<dbReference type="PANTHER" id="PTHR42887:SF2">
    <property type="entry name" value="OS12G0638800 PROTEIN"/>
    <property type="match status" value="1"/>
</dbReference>
<organism evidence="4 5">
    <name type="scientific">Parafannyhessea umbonata</name>
    <dbReference type="NCBI Taxonomy" id="604330"/>
    <lineage>
        <taxon>Bacteria</taxon>
        <taxon>Bacillati</taxon>
        <taxon>Actinomycetota</taxon>
        <taxon>Coriobacteriia</taxon>
        <taxon>Coriobacteriales</taxon>
        <taxon>Atopobiaceae</taxon>
        <taxon>Parafannyhessea</taxon>
    </lineage>
</organism>
<protein>
    <recommendedName>
        <fullName evidence="2">RsdA/BaiN/AoA(So)-like Rossmann fold-like domain-containing protein</fullName>
    </recommendedName>
</protein>
<dbReference type="InterPro" id="IPR004792">
    <property type="entry name" value="BaiN-like"/>
</dbReference>
<evidence type="ECO:0000259" key="2">
    <source>
        <dbReference type="Pfam" id="PF03486"/>
    </source>
</evidence>
<dbReference type="InterPro" id="IPR036188">
    <property type="entry name" value="FAD/NAD-bd_sf"/>
</dbReference>
<dbReference type="SUPFAM" id="SSF160996">
    <property type="entry name" value="HI0933 insert domain-like"/>
    <property type="match status" value="1"/>
</dbReference>
<reference evidence="5 6" key="1">
    <citation type="submission" date="2016-10" db="EMBL/GenBank/DDBJ databases">
        <authorList>
            <person name="Varghese N."/>
            <person name="Submissions S."/>
        </authorList>
    </citation>
    <scope>NUCLEOTIDE SEQUENCE [LARGE SCALE GENOMIC DNA]</scope>
    <source>
        <strain evidence="5">KHGC19</strain>
        <strain evidence="3 6">WCP15</strain>
    </source>
</reference>
<evidence type="ECO:0000256" key="1">
    <source>
        <dbReference type="SAM" id="MobiDB-lite"/>
    </source>
</evidence>
<name>A0A1H9PFT6_9ACTN</name>
<feature type="domain" description="RsdA/BaiN/AoA(So)-like Rossmann fold-like" evidence="2">
    <location>
        <begin position="40"/>
        <end position="426"/>
    </location>
</feature>
<keyword evidence="6" id="KW-1185">Reference proteome</keyword>
<proteinExistence type="predicted"/>